<comment type="caution">
    <text evidence="2">The sequence shown here is derived from an EMBL/GenBank/DDBJ whole genome shotgun (WGS) entry which is preliminary data.</text>
</comment>
<name>A0ABN9SVR1_9DINO</name>
<accession>A0ABN9SVR1</accession>
<evidence type="ECO:0000313" key="2">
    <source>
        <dbReference type="EMBL" id="CAK0836630.1"/>
    </source>
</evidence>
<proteinExistence type="predicted"/>
<dbReference type="Proteomes" id="UP001189429">
    <property type="component" value="Unassembled WGS sequence"/>
</dbReference>
<evidence type="ECO:0000313" key="3">
    <source>
        <dbReference type="Proteomes" id="UP001189429"/>
    </source>
</evidence>
<evidence type="ECO:0008006" key="4">
    <source>
        <dbReference type="Google" id="ProtNLM"/>
    </source>
</evidence>
<gene>
    <name evidence="2" type="ORF">PCOR1329_LOCUS33065</name>
</gene>
<dbReference type="EMBL" id="CAUYUJ010013692">
    <property type="protein sequence ID" value="CAK0836630.1"/>
    <property type="molecule type" value="Genomic_DNA"/>
</dbReference>
<keyword evidence="1" id="KW-0472">Membrane</keyword>
<feature type="transmembrane region" description="Helical" evidence="1">
    <location>
        <begin position="127"/>
        <end position="143"/>
    </location>
</feature>
<protein>
    <recommendedName>
        <fullName evidence="4">Ion transport domain-containing protein</fullName>
    </recommendedName>
</protein>
<keyword evidence="1" id="KW-0812">Transmembrane</keyword>
<sequence>MSFGMMNYVLKSSAHCAPNNVCSTSCDRSLSVCARWASRSTFFKINFGMLACVVLLFLLLIILILLICFLAVRVALADFGYPSTDRRLLHIWPLLRVALLRLVLMLALRMSPKIVYMLAPPVPEWPLLSAVSLFDFLVVFAIVPQ</sequence>
<keyword evidence="1" id="KW-1133">Transmembrane helix</keyword>
<feature type="transmembrane region" description="Helical" evidence="1">
    <location>
        <begin position="47"/>
        <end position="76"/>
    </location>
</feature>
<feature type="transmembrane region" description="Helical" evidence="1">
    <location>
        <begin position="88"/>
        <end position="107"/>
    </location>
</feature>
<evidence type="ECO:0000256" key="1">
    <source>
        <dbReference type="SAM" id="Phobius"/>
    </source>
</evidence>
<organism evidence="2 3">
    <name type="scientific">Prorocentrum cordatum</name>
    <dbReference type="NCBI Taxonomy" id="2364126"/>
    <lineage>
        <taxon>Eukaryota</taxon>
        <taxon>Sar</taxon>
        <taxon>Alveolata</taxon>
        <taxon>Dinophyceae</taxon>
        <taxon>Prorocentrales</taxon>
        <taxon>Prorocentraceae</taxon>
        <taxon>Prorocentrum</taxon>
    </lineage>
</organism>
<keyword evidence="3" id="KW-1185">Reference proteome</keyword>
<reference evidence="2" key="1">
    <citation type="submission" date="2023-10" db="EMBL/GenBank/DDBJ databases">
        <authorList>
            <person name="Chen Y."/>
            <person name="Shah S."/>
            <person name="Dougan E. K."/>
            <person name="Thang M."/>
            <person name="Chan C."/>
        </authorList>
    </citation>
    <scope>NUCLEOTIDE SEQUENCE [LARGE SCALE GENOMIC DNA]</scope>
</reference>